<evidence type="ECO:0000313" key="1">
    <source>
        <dbReference type="EMBL" id="GAA3843717.1"/>
    </source>
</evidence>
<organism evidence="1 2">
    <name type="scientific">Sphaerisporangium flaviroseum</name>
    <dbReference type="NCBI Taxonomy" id="509199"/>
    <lineage>
        <taxon>Bacteria</taxon>
        <taxon>Bacillati</taxon>
        <taxon>Actinomycetota</taxon>
        <taxon>Actinomycetes</taxon>
        <taxon>Streptosporangiales</taxon>
        <taxon>Streptosporangiaceae</taxon>
        <taxon>Sphaerisporangium</taxon>
    </lineage>
</organism>
<comment type="caution">
    <text evidence="1">The sequence shown here is derived from an EMBL/GenBank/DDBJ whole genome shotgun (WGS) entry which is preliminary data.</text>
</comment>
<proteinExistence type="predicted"/>
<dbReference type="EMBL" id="BAAAZR010000059">
    <property type="protein sequence ID" value="GAA3843717.1"/>
    <property type="molecule type" value="Genomic_DNA"/>
</dbReference>
<gene>
    <name evidence="1" type="ORF">GCM10022226_78360</name>
</gene>
<name>A0ABP7JGP9_9ACTN</name>
<reference evidence="2" key="1">
    <citation type="journal article" date="2019" name="Int. J. Syst. Evol. Microbiol.">
        <title>The Global Catalogue of Microorganisms (GCM) 10K type strain sequencing project: providing services to taxonomists for standard genome sequencing and annotation.</title>
        <authorList>
            <consortium name="The Broad Institute Genomics Platform"/>
            <consortium name="The Broad Institute Genome Sequencing Center for Infectious Disease"/>
            <person name="Wu L."/>
            <person name="Ma J."/>
        </authorList>
    </citation>
    <scope>NUCLEOTIDE SEQUENCE [LARGE SCALE GENOMIC DNA]</scope>
    <source>
        <strain evidence="2">JCM 16908</strain>
    </source>
</reference>
<protein>
    <submittedName>
        <fullName evidence="1">Uncharacterized protein</fullName>
    </submittedName>
</protein>
<evidence type="ECO:0000313" key="2">
    <source>
        <dbReference type="Proteomes" id="UP001500888"/>
    </source>
</evidence>
<accession>A0ABP7JGP9</accession>
<keyword evidence="2" id="KW-1185">Reference proteome</keyword>
<dbReference type="Proteomes" id="UP001500888">
    <property type="component" value="Unassembled WGS sequence"/>
</dbReference>
<sequence length="175" mass="18427">MDLRMLAAGSFGERTGAMGAGGVPASAVGDHGLLHRGGQAVPQMPAVADLYRVRCALADGFGVGGRAVAAHDLDAGVRTQPRDQRGGLAVGQHIDAAVGDRVDEQGRIAVATPQREVIASPDGTILWTSGALPGMEYRWDDRSYLGIRQRNDGSWFEALLHRILPGASLPHVSKK</sequence>